<dbReference type="EMBL" id="CAJOBR010005868">
    <property type="protein sequence ID" value="CAF4830652.1"/>
    <property type="molecule type" value="Genomic_DNA"/>
</dbReference>
<dbReference type="Gene3D" id="1.10.10.2210">
    <property type="match status" value="1"/>
</dbReference>
<dbReference type="InterPro" id="IPR000477">
    <property type="entry name" value="RT_dom"/>
</dbReference>
<comment type="caution">
    <text evidence="2">The sequence shown here is derived from an EMBL/GenBank/DDBJ whole genome shotgun (WGS) entry which is preliminary data.</text>
</comment>
<gene>
    <name evidence="2" type="ORF">QYT958_LOCUS25699</name>
</gene>
<accession>A0A821QTS6</accession>
<organism evidence="2 3">
    <name type="scientific">Rotaria socialis</name>
    <dbReference type="NCBI Taxonomy" id="392032"/>
    <lineage>
        <taxon>Eukaryota</taxon>
        <taxon>Metazoa</taxon>
        <taxon>Spiralia</taxon>
        <taxon>Gnathifera</taxon>
        <taxon>Rotifera</taxon>
        <taxon>Eurotatoria</taxon>
        <taxon>Bdelloidea</taxon>
        <taxon>Philodinida</taxon>
        <taxon>Philodinidae</taxon>
        <taxon>Rotaria</taxon>
    </lineage>
</organism>
<protein>
    <recommendedName>
        <fullName evidence="1">Reverse transcriptase domain-containing protein</fullName>
    </recommendedName>
</protein>
<reference evidence="2" key="1">
    <citation type="submission" date="2021-02" db="EMBL/GenBank/DDBJ databases">
        <authorList>
            <person name="Nowell W R."/>
        </authorList>
    </citation>
    <scope>NUCLEOTIDE SEQUENCE</scope>
</reference>
<dbReference type="PROSITE" id="PS50878">
    <property type="entry name" value="RT_POL"/>
    <property type="match status" value="1"/>
</dbReference>
<dbReference type="Gene3D" id="3.30.70.2630">
    <property type="match status" value="1"/>
</dbReference>
<name>A0A821QTS6_9BILA</name>
<dbReference type="AlphaFoldDB" id="A0A821QTS6"/>
<evidence type="ECO:0000259" key="1">
    <source>
        <dbReference type="PROSITE" id="PS50878"/>
    </source>
</evidence>
<dbReference type="PANTHER" id="PTHR21301">
    <property type="entry name" value="REVERSE TRANSCRIPTASE"/>
    <property type="match status" value="1"/>
</dbReference>
<proteinExistence type="predicted"/>
<dbReference type="Proteomes" id="UP000663848">
    <property type="component" value="Unassembled WGS sequence"/>
</dbReference>
<dbReference type="PANTHER" id="PTHR21301:SF10">
    <property type="entry name" value="REVERSE TRANSCRIPTASE DOMAIN-CONTAINING PROTEIN"/>
    <property type="match status" value="1"/>
</dbReference>
<evidence type="ECO:0000313" key="2">
    <source>
        <dbReference type="EMBL" id="CAF4830652.1"/>
    </source>
</evidence>
<sequence length="294" mass="33805">MMPDKNKIKLAYLYFVPKPHKPGTPLRPIGSGMSSPTIKISKMLDELIRPLFDKYVKQTTLIDGVHLVRQLEKYVNLGLLKATTHLCTFDITDLYTMLPQEESISILKQFRRHFNHTHVRGMTIDAIECLARIVLNENFFSYNNQYYRQIKGGAIGSPFTLTLANIFMWHWEQPLVEHQKKSNELYGRYIDDIFLTSNDSIQNLTKMLEDANAYHPNIKLTGSGISPIRLSPIGLSPLANVHCTFTNTFGGASPIGESPLYFRQYGLWNFVNWRKFTVFSPIQSVEFRQLAKVQ</sequence>
<dbReference type="Gene3D" id="3.10.10.20">
    <property type="match status" value="1"/>
</dbReference>
<evidence type="ECO:0000313" key="3">
    <source>
        <dbReference type="Proteomes" id="UP000663848"/>
    </source>
</evidence>
<feature type="domain" description="Reverse transcriptase" evidence="1">
    <location>
        <begin position="1"/>
        <end position="267"/>
    </location>
</feature>